<dbReference type="GeneID" id="92072108"/>
<gene>
    <name evidence="1" type="ORF">PG986_002824</name>
</gene>
<comment type="caution">
    <text evidence="1">The sequence shown here is derived from an EMBL/GenBank/DDBJ whole genome shotgun (WGS) entry which is preliminary data.</text>
</comment>
<keyword evidence="2" id="KW-1185">Reference proteome</keyword>
<reference evidence="1 2" key="1">
    <citation type="submission" date="2023-01" db="EMBL/GenBank/DDBJ databases">
        <title>Analysis of 21 Apiospora genomes using comparative genomics revels a genus with tremendous synthesis potential of carbohydrate active enzymes and secondary metabolites.</title>
        <authorList>
            <person name="Sorensen T."/>
        </authorList>
    </citation>
    <scope>NUCLEOTIDE SEQUENCE [LARGE SCALE GENOMIC DNA]</scope>
    <source>
        <strain evidence="1 2">CBS 24483</strain>
    </source>
</reference>
<dbReference type="RefSeq" id="XP_066704110.1">
    <property type="nucleotide sequence ID" value="XM_066839046.1"/>
</dbReference>
<dbReference type="PANTHER" id="PTHR43397:SF1">
    <property type="entry name" value="ERGOTHIONEINE BIOSYNTHESIS PROTEIN 1"/>
    <property type="match status" value="1"/>
</dbReference>
<dbReference type="PANTHER" id="PTHR43397">
    <property type="entry name" value="ERGOTHIONEINE BIOSYNTHESIS PROTEIN 1"/>
    <property type="match status" value="1"/>
</dbReference>
<dbReference type="EMBL" id="JAQQWE010000002">
    <property type="protein sequence ID" value="KAK7961999.1"/>
    <property type="molecule type" value="Genomic_DNA"/>
</dbReference>
<evidence type="ECO:0000313" key="2">
    <source>
        <dbReference type="Proteomes" id="UP001391051"/>
    </source>
</evidence>
<name>A0ABR1QPX4_9PEZI</name>
<organism evidence="1 2">
    <name type="scientific">Apiospora aurea</name>
    <dbReference type="NCBI Taxonomy" id="335848"/>
    <lineage>
        <taxon>Eukaryota</taxon>
        <taxon>Fungi</taxon>
        <taxon>Dikarya</taxon>
        <taxon>Ascomycota</taxon>
        <taxon>Pezizomycotina</taxon>
        <taxon>Sordariomycetes</taxon>
        <taxon>Xylariomycetidae</taxon>
        <taxon>Amphisphaeriales</taxon>
        <taxon>Apiosporaceae</taxon>
        <taxon>Apiospora</taxon>
    </lineage>
</organism>
<dbReference type="InterPro" id="IPR051128">
    <property type="entry name" value="EgtD_Methyltrsf_superfamily"/>
</dbReference>
<proteinExistence type="predicted"/>
<dbReference type="Proteomes" id="UP001391051">
    <property type="component" value="Unassembled WGS sequence"/>
</dbReference>
<evidence type="ECO:0008006" key="3">
    <source>
        <dbReference type="Google" id="ProtNLM"/>
    </source>
</evidence>
<sequence>MASKPNPYAFPLEVSNYVSAPVPSVGEWEILWKAWDLVTTQMIPADALMEQPIPLRNPLKFYLGHIPTLQVSVFSEDIHLSRATGKPLTEPAAYAKYFERGIGPDVDDLAQCHDHSELPTAWPELSEMLEYREKVKRRIKVQYDTGRAYSDRTIGRALWIGYKHEGK</sequence>
<protein>
    <recommendedName>
        <fullName evidence="3">DinB-like domain-containing protein</fullName>
    </recommendedName>
</protein>
<accession>A0ABR1QPX4</accession>
<evidence type="ECO:0000313" key="1">
    <source>
        <dbReference type="EMBL" id="KAK7961999.1"/>
    </source>
</evidence>